<protein>
    <submittedName>
        <fullName evidence="1">Uncharacterized protein</fullName>
    </submittedName>
</protein>
<evidence type="ECO:0000313" key="1">
    <source>
        <dbReference type="EMBL" id="KJV57110.1"/>
    </source>
</evidence>
<proteinExistence type="predicted"/>
<dbReference type="AlphaFoldDB" id="A0A0F3MN11"/>
<comment type="caution">
    <text evidence="1">The sequence shown here is derived from an EMBL/GenBank/DDBJ whole genome shotgun (WGS) entry which is preliminary data.</text>
</comment>
<reference evidence="1 2" key="1">
    <citation type="submission" date="2015-02" db="EMBL/GenBank/DDBJ databases">
        <title>Genome Sequencing of Rickettsiales.</title>
        <authorList>
            <person name="Daugherty S.C."/>
            <person name="Su Q."/>
            <person name="Abolude K."/>
            <person name="Beier-Sexton M."/>
            <person name="Carlyon J.A."/>
            <person name="Carter R."/>
            <person name="Day N.P."/>
            <person name="Dumler S.J."/>
            <person name="Dyachenko V."/>
            <person name="Godinez A."/>
            <person name="Kurtti T.J."/>
            <person name="Lichay M."/>
            <person name="Mullins K.E."/>
            <person name="Ott S."/>
            <person name="Pappas-Brown V."/>
            <person name="Paris D.H."/>
            <person name="Patel P."/>
            <person name="Richards A.L."/>
            <person name="Sadzewicz L."/>
            <person name="Sears K."/>
            <person name="Seidman D."/>
            <person name="Sengamalay N."/>
            <person name="Stenos J."/>
            <person name="Tallon L.J."/>
            <person name="Vincent G."/>
            <person name="Fraser C.M."/>
            <person name="Munderloh U."/>
            <person name="Dunning-Hotopp J.C."/>
        </authorList>
    </citation>
    <scope>NUCLEOTIDE SEQUENCE [LARGE SCALE GENOMIC DNA]</scope>
    <source>
        <strain evidence="1 2">Fuller</strain>
    </source>
</reference>
<evidence type="ECO:0000313" key="2">
    <source>
        <dbReference type="Proteomes" id="UP000033616"/>
    </source>
</evidence>
<sequence length="38" mass="4555">MQARERSLTYDEMPKFLQVVKQEKNEIVKDFILDVLLS</sequence>
<accession>A0A0F3MN11</accession>
<name>A0A0F3MN11_9RICK</name>
<dbReference type="Proteomes" id="UP000033616">
    <property type="component" value="Unassembled WGS sequence"/>
</dbReference>
<dbReference type="STRING" id="1359168.OCHUTO_0254"/>
<organism evidence="1 2">
    <name type="scientific">Orientia chuto str. Dubai</name>
    <dbReference type="NCBI Taxonomy" id="1359168"/>
    <lineage>
        <taxon>Bacteria</taxon>
        <taxon>Pseudomonadati</taxon>
        <taxon>Pseudomonadota</taxon>
        <taxon>Alphaproteobacteria</taxon>
        <taxon>Rickettsiales</taxon>
        <taxon>Rickettsiaceae</taxon>
        <taxon>Rickettsieae</taxon>
        <taxon>Orientia</taxon>
    </lineage>
</organism>
<dbReference type="EMBL" id="LANP01000004">
    <property type="protein sequence ID" value="KJV57110.1"/>
    <property type="molecule type" value="Genomic_DNA"/>
</dbReference>
<dbReference type="PATRIC" id="fig|1359168.3.peg.955"/>
<keyword evidence="2" id="KW-1185">Reference proteome</keyword>
<gene>
    <name evidence="1" type="ORF">OCHUTO_0254</name>
</gene>